<dbReference type="InterPro" id="IPR016181">
    <property type="entry name" value="Acyl_CoA_acyltransferase"/>
</dbReference>
<dbReference type="GO" id="GO:0016747">
    <property type="term" value="F:acyltransferase activity, transferring groups other than amino-acyl groups"/>
    <property type="evidence" value="ECO:0007669"/>
    <property type="project" value="InterPro"/>
</dbReference>
<gene>
    <name evidence="2" type="ORF">ESZ54_11710</name>
</gene>
<dbReference type="Gene3D" id="3.40.630.30">
    <property type="match status" value="1"/>
</dbReference>
<name>A0A4S3B388_9ENTE</name>
<accession>A0A4S3B388</accession>
<dbReference type="RefSeq" id="WP_136137840.1">
    <property type="nucleotide sequence ID" value="NZ_SDGV01000033.1"/>
</dbReference>
<dbReference type="Proteomes" id="UP000310506">
    <property type="component" value="Unassembled WGS sequence"/>
</dbReference>
<dbReference type="EMBL" id="SDGV01000033">
    <property type="protein sequence ID" value="THB60210.1"/>
    <property type="molecule type" value="Genomic_DNA"/>
</dbReference>
<dbReference type="SUPFAM" id="SSF55729">
    <property type="entry name" value="Acyl-CoA N-acyltransferases (Nat)"/>
    <property type="match status" value="1"/>
</dbReference>
<dbReference type="InterPro" id="IPR000182">
    <property type="entry name" value="GNAT_dom"/>
</dbReference>
<organism evidence="2 3">
    <name type="scientific">Vagococcus silagei</name>
    <dbReference type="NCBI Taxonomy" id="2508885"/>
    <lineage>
        <taxon>Bacteria</taxon>
        <taxon>Bacillati</taxon>
        <taxon>Bacillota</taxon>
        <taxon>Bacilli</taxon>
        <taxon>Lactobacillales</taxon>
        <taxon>Enterococcaceae</taxon>
        <taxon>Vagococcus</taxon>
    </lineage>
</organism>
<proteinExistence type="predicted"/>
<dbReference type="PROSITE" id="PS51186">
    <property type="entry name" value="GNAT"/>
    <property type="match status" value="1"/>
</dbReference>
<evidence type="ECO:0000313" key="2">
    <source>
        <dbReference type="EMBL" id="THB60210.1"/>
    </source>
</evidence>
<evidence type="ECO:0000313" key="3">
    <source>
        <dbReference type="Proteomes" id="UP000310506"/>
    </source>
</evidence>
<dbReference type="Pfam" id="PF00583">
    <property type="entry name" value="Acetyltransf_1"/>
    <property type="match status" value="1"/>
</dbReference>
<keyword evidence="3" id="KW-1185">Reference proteome</keyword>
<evidence type="ECO:0000259" key="1">
    <source>
        <dbReference type="PROSITE" id="PS51186"/>
    </source>
</evidence>
<sequence>MAAYYIREIKREDFDEAVQLYITVFSSEPWNDILTVNQVEQYFNQLYKMNTFLGYLLIESETERIIGTCLGYEAFWFKGSYFFIDSFYISNQYQGKKLGQFFMNSLEAAIKKKEIPTINLRTGKDYPAAHFYKQQDFSELSTYTYFTKEL</sequence>
<dbReference type="AlphaFoldDB" id="A0A4S3B388"/>
<feature type="domain" description="N-acetyltransferase" evidence="1">
    <location>
        <begin position="4"/>
        <end position="150"/>
    </location>
</feature>
<keyword evidence="2" id="KW-0808">Transferase</keyword>
<reference evidence="2 3" key="1">
    <citation type="submission" date="2019-01" db="EMBL/GenBank/DDBJ databases">
        <title>Vagococcus silagei sp. nov. isolated from brewer's grain.</title>
        <authorList>
            <person name="Guu J.-R."/>
        </authorList>
    </citation>
    <scope>NUCLEOTIDE SEQUENCE [LARGE SCALE GENOMIC DNA]</scope>
    <source>
        <strain evidence="2 3">2B-2</strain>
    </source>
</reference>
<dbReference type="OrthoDB" id="9775804at2"/>
<protein>
    <submittedName>
        <fullName evidence="2">GNAT family N-acetyltransferase</fullName>
    </submittedName>
</protein>
<comment type="caution">
    <text evidence="2">The sequence shown here is derived from an EMBL/GenBank/DDBJ whole genome shotgun (WGS) entry which is preliminary data.</text>
</comment>